<keyword evidence="1" id="KW-0472">Membrane</keyword>
<keyword evidence="1" id="KW-0812">Transmembrane</keyword>
<keyword evidence="1" id="KW-1133">Transmembrane helix</keyword>
<gene>
    <name evidence="2" type="ORF">N7U62_09470</name>
</gene>
<proteinExistence type="predicted"/>
<evidence type="ECO:0000256" key="1">
    <source>
        <dbReference type="SAM" id="Phobius"/>
    </source>
</evidence>
<comment type="caution">
    <text evidence="2">The sequence shown here is derived from an EMBL/GenBank/DDBJ whole genome shotgun (WGS) entry which is preliminary data.</text>
</comment>
<evidence type="ECO:0000313" key="3">
    <source>
        <dbReference type="Proteomes" id="UP001300692"/>
    </source>
</evidence>
<reference evidence="2 3" key="1">
    <citation type="submission" date="2022-10" db="EMBL/GenBank/DDBJ databases">
        <title>Comparative genomics and taxonomic characterization of three novel marine species of genus Reichenbachiella exhibiting antioxidant and polysaccharide degradation activities.</title>
        <authorList>
            <person name="Muhammad N."/>
            <person name="Lee Y.-J."/>
            <person name="Ko J."/>
            <person name="Kim S.-G."/>
        </authorList>
    </citation>
    <scope>NUCLEOTIDE SEQUENCE [LARGE SCALE GENOMIC DNA]</scope>
    <source>
        <strain evidence="2 3">ABR2-5</strain>
    </source>
</reference>
<accession>A0ABT3CT65</accession>
<dbReference type="EMBL" id="JAOYOD010000001">
    <property type="protein sequence ID" value="MCV9386891.1"/>
    <property type="molecule type" value="Genomic_DNA"/>
</dbReference>
<evidence type="ECO:0000313" key="2">
    <source>
        <dbReference type="EMBL" id="MCV9386891.1"/>
    </source>
</evidence>
<name>A0ABT3CT65_9BACT</name>
<protein>
    <submittedName>
        <fullName evidence="2">Uncharacterized protein</fullName>
    </submittedName>
</protein>
<keyword evidence="3" id="KW-1185">Reference proteome</keyword>
<dbReference type="Pfam" id="PF25589">
    <property type="entry name" value="DUF7935"/>
    <property type="match status" value="1"/>
</dbReference>
<dbReference type="Proteomes" id="UP001300692">
    <property type="component" value="Unassembled WGS sequence"/>
</dbReference>
<feature type="transmembrane region" description="Helical" evidence="1">
    <location>
        <begin position="12"/>
        <end position="29"/>
    </location>
</feature>
<organism evidence="2 3">
    <name type="scientific">Reichenbachiella ulvae</name>
    <dbReference type="NCBI Taxonomy" id="2980104"/>
    <lineage>
        <taxon>Bacteria</taxon>
        <taxon>Pseudomonadati</taxon>
        <taxon>Bacteroidota</taxon>
        <taxon>Cytophagia</taxon>
        <taxon>Cytophagales</taxon>
        <taxon>Reichenbachiellaceae</taxon>
        <taxon>Reichenbachiella</taxon>
    </lineage>
</organism>
<dbReference type="InterPro" id="IPR057695">
    <property type="entry name" value="DUF7935"/>
</dbReference>
<sequence length="173" mass="20286">MEALIEFGKIILPAGAVLYAMYLMVRLFIRKEYDSRLIDIKLKNTDVVLPIRLQAYERICLFLERIAPKNLVVRLNQGELTAVEFHQVLLHEVREEFNHNLSQQVYMSIQAWEVVNSAMEEIVMIINEAAGSLEESAKGIDLARRIFERVMDREYLQIDHALMYIKEEIQQNF</sequence>
<dbReference type="RefSeq" id="WP_264137723.1">
    <property type="nucleotide sequence ID" value="NZ_JAOYOD010000001.1"/>
</dbReference>